<keyword evidence="1" id="KW-0812">Transmembrane</keyword>
<dbReference type="OrthoDB" id="4427992at2"/>
<evidence type="ECO:0008006" key="4">
    <source>
        <dbReference type="Google" id="ProtNLM"/>
    </source>
</evidence>
<dbReference type="PANTHER" id="PTHR34703">
    <property type="entry name" value="ANTIPORTER SUBUNIT MNHG2-RELATED"/>
    <property type="match status" value="1"/>
</dbReference>
<protein>
    <recommendedName>
        <fullName evidence="4">Sodium:proton antiporter</fullName>
    </recommendedName>
</protein>
<dbReference type="STRING" id="28181.BEN30_04875"/>
<dbReference type="InterPro" id="IPR005133">
    <property type="entry name" value="PhaG_MnhG_YufB"/>
</dbReference>
<name>A0A1E5QAT9_9PROT</name>
<dbReference type="PANTHER" id="PTHR34703:SF1">
    <property type="entry name" value="ANTIPORTER SUBUNIT MNHG2-RELATED"/>
    <property type="match status" value="1"/>
</dbReference>
<keyword evidence="1" id="KW-1133">Transmembrane helix</keyword>
<sequence>MFDLLHTPLGPLPLADWLSWLFIVTGSFFAIVGALGIVRLPDIFSRMHGAGMVDTMGIMMILTGLMFQADTWIVVVKLALILVFIFFTSPTTTFALARAAIHGGVNPGPTVEELVEAKVIEDPQLDTKIEPTFDPKVKQEAKPSNT</sequence>
<keyword evidence="1" id="KW-0472">Membrane</keyword>
<evidence type="ECO:0000313" key="2">
    <source>
        <dbReference type="EMBL" id="OEJ69084.1"/>
    </source>
</evidence>
<feature type="transmembrane region" description="Helical" evidence="1">
    <location>
        <begin position="75"/>
        <end position="97"/>
    </location>
</feature>
<proteinExistence type="predicted"/>
<dbReference type="Proteomes" id="UP000095347">
    <property type="component" value="Unassembled WGS sequence"/>
</dbReference>
<feature type="transmembrane region" description="Helical" evidence="1">
    <location>
        <begin position="50"/>
        <end position="69"/>
    </location>
</feature>
<comment type="caution">
    <text evidence="2">The sequence shown here is derived from an EMBL/GenBank/DDBJ whole genome shotgun (WGS) entry which is preliminary data.</text>
</comment>
<dbReference type="AlphaFoldDB" id="A0A1E5QAT9"/>
<evidence type="ECO:0000256" key="1">
    <source>
        <dbReference type="SAM" id="Phobius"/>
    </source>
</evidence>
<evidence type="ECO:0000313" key="3">
    <source>
        <dbReference type="Proteomes" id="UP000095347"/>
    </source>
</evidence>
<dbReference type="GO" id="GO:0015385">
    <property type="term" value="F:sodium:proton antiporter activity"/>
    <property type="evidence" value="ECO:0007669"/>
    <property type="project" value="TreeGrafter"/>
</dbReference>
<feature type="transmembrane region" description="Helical" evidence="1">
    <location>
        <begin position="20"/>
        <end position="38"/>
    </location>
</feature>
<gene>
    <name evidence="2" type="ORF">BEN30_04875</name>
</gene>
<dbReference type="NCBIfam" id="TIGR01300">
    <property type="entry name" value="CPA3_mnhG_phaG"/>
    <property type="match status" value="1"/>
</dbReference>
<reference evidence="3" key="1">
    <citation type="submission" date="2016-07" db="EMBL/GenBank/DDBJ databases">
        <authorList>
            <person name="Florea S."/>
            <person name="Webb J.S."/>
            <person name="Jaromczyk J."/>
            <person name="Schardl C.L."/>
        </authorList>
    </citation>
    <scope>NUCLEOTIDE SEQUENCE [LARGE SCALE GENOMIC DNA]</scope>
    <source>
        <strain evidence="3">MV-1</strain>
    </source>
</reference>
<dbReference type="Pfam" id="PF03334">
    <property type="entry name" value="PhaG_MnhG_YufB"/>
    <property type="match status" value="1"/>
</dbReference>
<dbReference type="EMBL" id="MCGG01000009">
    <property type="protein sequence ID" value="OEJ69084.1"/>
    <property type="molecule type" value="Genomic_DNA"/>
</dbReference>
<accession>A0A1E5QAT9</accession>
<organism evidence="2 3">
    <name type="scientific">Magnetovibrio blakemorei</name>
    <dbReference type="NCBI Taxonomy" id="28181"/>
    <lineage>
        <taxon>Bacteria</taxon>
        <taxon>Pseudomonadati</taxon>
        <taxon>Pseudomonadota</taxon>
        <taxon>Alphaproteobacteria</taxon>
        <taxon>Rhodospirillales</taxon>
        <taxon>Magnetovibrionaceae</taxon>
        <taxon>Magnetovibrio</taxon>
    </lineage>
</organism>
<keyword evidence="3" id="KW-1185">Reference proteome</keyword>